<dbReference type="Pfam" id="PF00970">
    <property type="entry name" value="FAD_binding_6"/>
    <property type="match status" value="1"/>
</dbReference>
<dbReference type="CDD" id="cd06215">
    <property type="entry name" value="FNR_iron_sulfur_binding_1"/>
    <property type="match status" value="1"/>
</dbReference>
<evidence type="ECO:0000313" key="14">
    <source>
        <dbReference type="Proteomes" id="UP001210678"/>
    </source>
</evidence>
<dbReference type="PROSITE" id="PS51384">
    <property type="entry name" value="FAD_FR"/>
    <property type="match status" value="1"/>
</dbReference>
<dbReference type="InterPro" id="IPR008333">
    <property type="entry name" value="Cbr1-like_FAD-bd_dom"/>
</dbReference>
<dbReference type="EMBL" id="JAQLOI010000003">
    <property type="protein sequence ID" value="MDB1125517.1"/>
    <property type="molecule type" value="Genomic_DNA"/>
</dbReference>
<evidence type="ECO:0000256" key="4">
    <source>
        <dbReference type="ARBA" id="ARBA00022714"/>
    </source>
</evidence>
<keyword evidence="2" id="KW-0285">Flavoprotein</keyword>
<comment type="cofactor">
    <cofactor evidence="1">
        <name>FAD</name>
        <dbReference type="ChEBI" id="CHEBI:57692"/>
    </cofactor>
</comment>
<keyword evidence="9" id="KW-0411">Iron-sulfur</keyword>
<organism evidence="13 14">
    <name type="scientific">Vibrio algarum</name>
    <dbReference type="NCBI Taxonomy" id="3020714"/>
    <lineage>
        <taxon>Bacteria</taxon>
        <taxon>Pseudomonadati</taxon>
        <taxon>Pseudomonadota</taxon>
        <taxon>Gammaproteobacteria</taxon>
        <taxon>Vibrionales</taxon>
        <taxon>Vibrionaceae</taxon>
        <taxon>Vibrio</taxon>
    </lineage>
</organism>
<dbReference type="CDD" id="cd00207">
    <property type="entry name" value="fer2"/>
    <property type="match status" value="1"/>
</dbReference>
<dbReference type="InterPro" id="IPR001433">
    <property type="entry name" value="OxRdtase_FAD/NAD-bd"/>
</dbReference>
<dbReference type="InterPro" id="IPR036010">
    <property type="entry name" value="2Fe-2S_ferredoxin-like_sf"/>
</dbReference>
<evidence type="ECO:0000259" key="12">
    <source>
        <dbReference type="PROSITE" id="PS51384"/>
    </source>
</evidence>
<dbReference type="SUPFAM" id="SSF63380">
    <property type="entry name" value="Riboflavin synthase domain-like"/>
    <property type="match status" value="1"/>
</dbReference>
<keyword evidence="6" id="KW-0274">FAD</keyword>
<comment type="similarity">
    <text evidence="10">In the N-terminal section; belongs to the FAD-binding oxidoreductase type 6 family.</text>
</comment>
<feature type="domain" description="2Fe-2S ferredoxin-type" evidence="11">
    <location>
        <begin position="260"/>
        <end position="347"/>
    </location>
</feature>
<dbReference type="PROSITE" id="PS51085">
    <property type="entry name" value="2FE2S_FER_2"/>
    <property type="match status" value="1"/>
</dbReference>
<keyword evidence="8" id="KW-0408">Iron</keyword>
<dbReference type="InterPro" id="IPR017938">
    <property type="entry name" value="Riboflavin_synthase-like_b-brl"/>
</dbReference>
<evidence type="ECO:0000259" key="11">
    <source>
        <dbReference type="PROSITE" id="PS51085"/>
    </source>
</evidence>
<gene>
    <name evidence="13" type="ORF">PGX00_18380</name>
</gene>
<keyword evidence="3" id="KW-0472">Membrane</keyword>
<evidence type="ECO:0000256" key="6">
    <source>
        <dbReference type="ARBA" id="ARBA00022827"/>
    </source>
</evidence>
<evidence type="ECO:0000256" key="1">
    <source>
        <dbReference type="ARBA" id="ARBA00001974"/>
    </source>
</evidence>
<dbReference type="Proteomes" id="UP001210678">
    <property type="component" value="Unassembled WGS sequence"/>
</dbReference>
<dbReference type="Gene3D" id="3.10.20.30">
    <property type="match status" value="1"/>
</dbReference>
<evidence type="ECO:0000256" key="2">
    <source>
        <dbReference type="ARBA" id="ARBA00022630"/>
    </source>
</evidence>
<reference evidence="13 14" key="1">
    <citation type="submission" date="2023-01" db="EMBL/GenBank/DDBJ databases">
        <title>Vibrio sp. KJ40-1 sp.nov, isolated from marine algae.</title>
        <authorList>
            <person name="Butt M."/>
            <person name="Kim J.M.J."/>
            <person name="Jeon C.O.C."/>
        </authorList>
    </citation>
    <scope>NUCLEOTIDE SEQUENCE [LARGE SCALE GENOMIC DNA]</scope>
    <source>
        <strain evidence="13 14">KJ40-1</strain>
    </source>
</reference>
<dbReference type="PRINTS" id="PR00410">
    <property type="entry name" value="PHEHYDRXLASE"/>
</dbReference>
<dbReference type="Gene3D" id="2.40.30.10">
    <property type="entry name" value="Translation factors"/>
    <property type="match status" value="1"/>
</dbReference>
<protein>
    <submittedName>
        <fullName evidence="13">Hybrid-cluster NAD(P)-dependent oxidoreductase</fullName>
    </submittedName>
</protein>
<dbReference type="RefSeq" id="WP_272139303.1">
    <property type="nucleotide sequence ID" value="NZ_JAQLOI010000003.1"/>
</dbReference>
<dbReference type="InterPro" id="IPR017927">
    <property type="entry name" value="FAD-bd_FR_type"/>
</dbReference>
<name>A0ABT4YVB1_9VIBR</name>
<evidence type="ECO:0000256" key="9">
    <source>
        <dbReference type="ARBA" id="ARBA00023014"/>
    </source>
</evidence>
<dbReference type="PANTHER" id="PTHR47354">
    <property type="entry name" value="NADH OXIDOREDUCTASE HCR"/>
    <property type="match status" value="1"/>
</dbReference>
<dbReference type="InterPro" id="IPR012675">
    <property type="entry name" value="Beta-grasp_dom_sf"/>
</dbReference>
<keyword evidence="14" id="KW-1185">Reference proteome</keyword>
<accession>A0ABT4YVB1</accession>
<dbReference type="PANTHER" id="PTHR47354:SF6">
    <property type="entry name" value="NADH OXIDOREDUCTASE HCR"/>
    <property type="match status" value="1"/>
</dbReference>
<dbReference type="InterPro" id="IPR039261">
    <property type="entry name" value="FNR_nucleotide-bd"/>
</dbReference>
<dbReference type="Pfam" id="PF00175">
    <property type="entry name" value="NAD_binding_1"/>
    <property type="match status" value="1"/>
</dbReference>
<dbReference type="SUPFAM" id="SSF54292">
    <property type="entry name" value="2Fe-2S ferredoxin-like"/>
    <property type="match status" value="1"/>
</dbReference>
<keyword evidence="5" id="KW-0479">Metal-binding</keyword>
<dbReference type="Gene3D" id="3.40.50.80">
    <property type="entry name" value="Nucleotide-binding domain of ferredoxin-NADP reductase (FNR) module"/>
    <property type="match status" value="1"/>
</dbReference>
<dbReference type="Pfam" id="PF00111">
    <property type="entry name" value="Fer2"/>
    <property type="match status" value="1"/>
</dbReference>
<proteinExistence type="inferred from homology"/>
<keyword evidence="7" id="KW-0560">Oxidoreductase</keyword>
<dbReference type="InterPro" id="IPR006058">
    <property type="entry name" value="2Fe2S_fd_BS"/>
</dbReference>
<evidence type="ECO:0000256" key="3">
    <source>
        <dbReference type="ARBA" id="ARBA00022692"/>
    </source>
</evidence>
<dbReference type="SUPFAM" id="SSF52343">
    <property type="entry name" value="Ferredoxin reductase-like, C-terminal NADP-linked domain"/>
    <property type="match status" value="1"/>
</dbReference>
<dbReference type="InterPro" id="IPR001041">
    <property type="entry name" value="2Fe-2S_ferredoxin-type"/>
</dbReference>
<evidence type="ECO:0000256" key="10">
    <source>
        <dbReference type="ARBA" id="ARBA00061434"/>
    </source>
</evidence>
<evidence type="ECO:0000256" key="7">
    <source>
        <dbReference type="ARBA" id="ARBA00023002"/>
    </source>
</evidence>
<comment type="caution">
    <text evidence="13">The sequence shown here is derived from an EMBL/GenBank/DDBJ whole genome shotgun (WGS) entry which is preliminary data.</text>
</comment>
<dbReference type="InterPro" id="IPR050415">
    <property type="entry name" value="MRET"/>
</dbReference>
<keyword evidence="4" id="KW-0001">2Fe-2S</keyword>
<evidence type="ECO:0000256" key="8">
    <source>
        <dbReference type="ARBA" id="ARBA00023004"/>
    </source>
</evidence>
<sequence>MLAWQHTDSIELICKDKWSETPDTVSFSLGSFDDDITFDFKPGQFVTLGFSFIENIEYRAYSISSLPKKNVLQFTVKRVTSGRVSNYINDSLVVGDRVTALKPAGSFNSVDCLPAQKVVMLSAGCGITPVTSMVKQWLFENSDIEIDFIHQAKNKENTIYFSELETMAKEHPNFHLKLLLKDSQGTEYQQGRFDKEWLQRLCPDLHQRTAYLCGPVSFMQDTKAYLEALSFDMTHFFEESFSPDQKVCDNEQEASSEESRTVTVSVPTFGTEVETESGAMLMDSLEKMGVPVIAACRSGMCGSCKCKVKVGEIERTSVETLTPEEIEQGFVLACSCKIKSDVEVSLN</sequence>
<feature type="domain" description="FAD-binding FR-type" evidence="12">
    <location>
        <begin position="5"/>
        <end position="110"/>
    </location>
</feature>
<evidence type="ECO:0000256" key="5">
    <source>
        <dbReference type="ARBA" id="ARBA00022723"/>
    </source>
</evidence>
<dbReference type="PROSITE" id="PS00197">
    <property type="entry name" value="2FE2S_FER_1"/>
    <property type="match status" value="1"/>
</dbReference>
<keyword evidence="3" id="KW-0812">Transmembrane</keyword>
<evidence type="ECO:0000313" key="13">
    <source>
        <dbReference type="EMBL" id="MDB1125517.1"/>
    </source>
</evidence>